<dbReference type="OrthoDB" id="10455161at2759"/>
<organism evidence="1 2">
    <name type="scientific">Armillaria gallica</name>
    <name type="common">Bulbous honey fungus</name>
    <name type="synonym">Armillaria bulbosa</name>
    <dbReference type="NCBI Taxonomy" id="47427"/>
    <lineage>
        <taxon>Eukaryota</taxon>
        <taxon>Fungi</taxon>
        <taxon>Dikarya</taxon>
        <taxon>Basidiomycota</taxon>
        <taxon>Agaricomycotina</taxon>
        <taxon>Agaricomycetes</taxon>
        <taxon>Agaricomycetidae</taxon>
        <taxon>Agaricales</taxon>
        <taxon>Marasmiineae</taxon>
        <taxon>Physalacriaceae</taxon>
        <taxon>Armillaria</taxon>
    </lineage>
</organism>
<dbReference type="Proteomes" id="UP000217790">
    <property type="component" value="Unassembled WGS sequence"/>
</dbReference>
<keyword evidence="2" id="KW-1185">Reference proteome</keyword>
<reference evidence="2" key="1">
    <citation type="journal article" date="2017" name="Nat. Ecol. Evol.">
        <title>Genome expansion and lineage-specific genetic innovations in the forest pathogenic fungi Armillaria.</title>
        <authorList>
            <person name="Sipos G."/>
            <person name="Prasanna A.N."/>
            <person name="Walter M.C."/>
            <person name="O'Connor E."/>
            <person name="Balint B."/>
            <person name="Krizsan K."/>
            <person name="Kiss B."/>
            <person name="Hess J."/>
            <person name="Varga T."/>
            <person name="Slot J."/>
            <person name="Riley R."/>
            <person name="Boka B."/>
            <person name="Rigling D."/>
            <person name="Barry K."/>
            <person name="Lee J."/>
            <person name="Mihaltcheva S."/>
            <person name="LaButti K."/>
            <person name="Lipzen A."/>
            <person name="Waldron R."/>
            <person name="Moloney N.M."/>
            <person name="Sperisen C."/>
            <person name="Kredics L."/>
            <person name="Vagvoelgyi C."/>
            <person name="Patrignani A."/>
            <person name="Fitzpatrick D."/>
            <person name="Nagy I."/>
            <person name="Doyle S."/>
            <person name="Anderson J.B."/>
            <person name="Grigoriev I.V."/>
            <person name="Gueldener U."/>
            <person name="Muensterkoetter M."/>
            <person name="Nagy L.G."/>
        </authorList>
    </citation>
    <scope>NUCLEOTIDE SEQUENCE [LARGE SCALE GENOMIC DNA]</scope>
    <source>
        <strain evidence="2">Ar21-2</strain>
    </source>
</reference>
<sequence length="84" mass="9348">MSQNGKGERNLALIVETLNITGDVIAFIDDGSKMLNYNWKIDQGAYLDGTSDSQHDHYIQVVFTLTTILVVPARYITVYTVPLA</sequence>
<dbReference type="STRING" id="47427.A0A2H3DAS1"/>
<name>A0A2H3DAS1_ARMGA</name>
<protein>
    <submittedName>
        <fullName evidence="1">Uncharacterized protein</fullName>
    </submittedName>
</protein>
<gene>
    <name evidence="1" type="ORF">ARMGADRAFT_1169301</name>
</gene>
<accession>A0A2H3DAS1</accession>
<proteinExistence type="predicted"/>
<dbReference type="EMBL" id="KZ293686">
    <property type="protein sequence ID" value="PBK86167.1"/>
    <property type="molecule type" value="Genomic_DNA"/>
</dbReference>
<evidence type="ECO:0000313" key="2">
    <source>
        <dbReference type="Proteomes" id="UP000217790"/>
    </source>
</evidence>
<dbReference type="AlphaFoldDB" id="A0A2H3DAS1"/>
<dbReference type="InParanoid" id="A0A2H3DAS1"/>
<evidence type="ECO:0000313" key="1">
    <source>
        <dbReference type="EMBL" id="PBK86167.1"/>
    </source>
</evidence>